<dbReference type="GO" id="GO:0010468">
    <property type="term" value="P:regulation of gene expression"/>
    <property type="evidence" value="ECO:0007669"/>
    <property type="project" value="UniProtKB-UniRule"/>
</dbReference>
<comment type="subunit">
    <text evidence="5">Interacts directly with the RNA polymerase.</text>
</comment>
<comment type="function">
    <text evidence="5">Transcription factor that acts by binding directly to the RNA polymerase (RNAP). Required for negative regulation of rRNA expression and positive regulation of several amino acid biosynthesis promoters. Also required for regulation of fis expression.</text>
</comment>
<evidence type="ECO:0000313" key="10">
    <source>
        <dbReference type="Proteomes" id="UP000683585"/>
    </source>
</evidence>
<feature type="zinc finger region" description="dksA C4-type" evidence="6">
    <location>
        <begin position="121"/>
        <end position="145"/>
    </location>
</feature>
<comment type="similarity">
    <text evidence="5">Belongs to the DksA family.</text>
</comment>
<dbReference type="GO" id="GO:0005737">
    <property type="term" value="C:cytoplasm"/>
    <property type="evidence" value="ECO:0007669"/>
    <property type="project" value="UniProtKB-SubCell"/>
</dbReference>
<dbReference type="PROSITE" id="PS01102">
    <property type="entry name" value="ZF_DKSA_1"/>
    <property type="match status" value="1"/>
</dbReference>
<dbReference type="InterPro" id="IPR037187">
    <property type="entry name" value="DnaK_N"/>
</dbReference>
<keyword evidence="1 5" id="KW-0963">Cytoplasm</keyword>
<dbReference type="GO" id="GO:0008270">
    <property type="term" value="F:zinc ion binding"/>
    <property type="evidence" value="ECO:0007669"/>
    <property type="project" value="UniProtKB-UniRule"/>
</dbReference>
<dbReference type="PANTHER" id="PTHR33823">
    <property type="entry name" value="RNA POLYMERASE-BINDING TRANSCRIPTION FACTOR DKSA-RELATED"/>
    <property type="match status" value="1"/>
</dbReference>
<dbReference type="HAMAP" id="MF_00926">
    <property type="entry name" value="DksA"/>
    <property type="match status" value="1"/>
</dbReference>
<evidence type="ECO:0000313" key="9">
    <source>
        <dbReference type="EMBL" id="CAD6511630.1"/>
    </source>
</evidence>
<dbReference type="AlphaFoldDB" id="A0A8E4EYN7"/>
<protein>
    <recommendedName>
        <fullName evidence="5">RNA polymerase-binding transcription factor DksA</fullName>
    </recommendedName>
</protein>
<keyword evidence="3 5" id="KW-0863">Zinc-finger</keyword>
<feature type="binding site" evidence="5">
    <location>
        <position position="142"/>
    </location>
    <ligand>
        <name>Zn(2+)</name>
        <dbReference type="ChEBI" id="CHEBI:29105"/>
    </ligand>
</feature>
<evidence type="ECO:0000256" key="1">
    <source>
        <dbReference type="ARBA" id="ARBA00022490"/>
    </source>
</evidence>
<dbReference type="PROSITE" id="PS51128">
    <property type="entry name" value="ZF_DKSA_2"/>
    <property type="match status" value="1"/>
</dbReference>
<evidence type="ECO:0000259" key="8">
    <source>
        <dbReference type="Pfam" id="PF21157"/>
    </source>
</evidence>
<evidence type="ECO:0000259" key="7">
    <source>
        <dbReference type="Pfam" id="PF01258"/>
    </source>
</evidence>
<feature type="binding site" evidence="5">
    <location>
        <position position="124"/>
    </location>
    <ligand>
        <name>Zn(2+)</name>
        <dbReference type="ChEBI" id="CHEBI:29105"/>
    </ligand>
</feature>
<evidence type="ECO:0000256" key="6">
    <source>
        <dbReference type="PROSITE-ProRule" id="PRU00510"/>
    </source>
</evidence>
<evidence type="ECO:0000256" key="5">
    <source>
        <dbReference type="HAMAP-Rule" id="MF_00926"/>
    </source>
</evidence>
<accession>A0A8E4EYN7</accession>
<name>A0A8E4EYN7_9ENTR</name>
<dbReference type="Gene3D" id="1.20.120.910">
    <property type="entry name" value="DksA, coiled-coil domain"/>
    <property type="match status" value="1"/>
</dbReference>
<gene>
    <name evidence="5 9" type="primary">dksA</name>
    <name evidence="9" type="ORF">PROFFT_A_05070</name>
</gene>
<dbReference type="PANTHER" id="PTHR33823:SF2">
    <property type="entry name" value="RNA POLYMERASE-BINDING TRANSCRIPTION FACTOR DKSA"/>
    <property type="match status" value="1"/>
</dbReference>
<dbReference type="Pfam" id="PF01258">
    <property type="entry name" value="zf-dskA_traR"/>
    <property type="match status" value="1"/>
</dbReference>
<organism evidence="9 10">
    <name type="scientific">Candidatus Profftia tarda</name>
    <dbReference type="NCBI Taxonomy" id="1177216"/>
    <lineage>
        <taxon>Bacteria</taxon>
        <taxon>Pseudomonadati</taxon>
        <taxon>Pseudomonadota</taxon>
        <taxon>Gammaproteobacteria</taxon>
        <taxon>Enterobacterales</taxon>
        <taxon>Enterobacteriaceae</taxon>
        <taxon>Candidatus Profftia</taxon>
    </lineage>
</organism>
<feature type="domain" description="DnaK suppressor protein DksA N-terminal" evidence="8">
    <location>
        <begin position="43"/>
        <end position="112"/>
    </location>
</feature>
<dbReference type="InterPro" id="IPR012784">
    <property type="entry name" value="DksA_RNA_pol-bd"/>
</dbReference>
<dbReference type="Proteomes" id="UP000683585">
    <property type="component" value="Chromosome"/>
</dbReference>
<keyword evidence="10" id="KW-1185">Reference proteome</keyword>
<keyword evidence="4 5" id="KW-0862">Zinc</keyword>
<dbReference type="FunFam" id="1.20.120.910:FF:000001">
    <property type="entry name" value="RNA polymerase-binding transcription factor DksA"/>
    <property type="match status" value="1"/>
</dbReference>
<dbReference type="InterPro" id="IPR000962">
    <property type="entry name" value="Znf_DskA_TraR"/>
</dbReference>
<evidence type="ECO:0000256" key="4">
    <source>
        <dbReference type="ARBA" id="ARBA00022833"/>
    </source>
</evidence>
<dbReference type="KEGG" id="ptf:PROFFT_A_05070"/>
<proteinExistence type="inferred from homology"/>
<feature type="domain" description="Zinc finger DksA/TraR C4-type" evidence="7">
    <location>
        <begin position="117"/>
        <end position="149"/>
    </location>
</feature>
<dbReference type="InterPro" id="IPR048489">
    <property type="entry name" value="DksA_N"/>
</dbReference>
<feature type="binding site" evidence="5">
    <location>
        <position position="145"/>
    </location>
    <ligand>
        <name>Zn(2+)</name>
        <dbReference type="ChEBI" id="CHEBI:29105"/>
    </ligand>
</feature>
<dbReference type="InterPro" id="IPR020458">
    <property type="entry name" value="Znf_DskA_TraR_CS"/>
</dbReference>
<evidence type="ECO:0000256" key="3">
    <source>
        <dbReference type="ARBA" id="ARBA00022771"/>
    </source>
</evidence>
<evidence type="ECO:0000256" key="2">
    <source>
        <dbReference type="ARBA" id="ARBA00022723"/>
    </source>
</evidence>
<keyword evidence="2 5" id="KW-0479">Metal-binding</keyword>
<dbReference type="SUPFAM" id="SSF57716">
    <property type="entry name" value="Glucocorticoid receptor-like (DNA-binding domain)"/>
    <property type="match status" value="1"/>
</dbReference>
<dbReference type="Pfam" id="PF21157">
    <property type="entry name" value="DksA_N"/>
    <property type="match status" value="1"/>
</dbReference>
<comment type="subcellular location">
    <subcellularLocation>
        <location evidence="5">Cytoplasm</location>
    </subcellularLocation>
</comment>
<dbReference type="SUPFAM" id="SSF109635">
    <property type="entry name" value="DnaK suppressor protein DksA, alpha-hairpin domain"/>
    <property type="match status" value="1"/>
</dbReference>
<reference evidence="9 10" key="1">
    <citation type="submission" date="2020-10" db="EMBL/GenBank/DDBJ databases">
        <authorList>
            <person name="Szabo G."/>
        </authorList>
    </citation>
    <scope>NUCLEOTIDE SEQUENCE [LARGE SCALE GENOMIC DNA]</scope>
    <source>
        <strain evidence="9">PROFFT</strain>
    </source>
</reference>
<dbReference type="EMBL" id="LR890047">
    <property type="protein sequence ID" value="CAD6511630.1"/>
    <property type="molecule type" value="Genomic_DNA"/>
</dbReference>
<feature type="binding site" evidence="5">
    <location>
        <position position="121"/>
    </location>
    <ligand>
        <name>Zn(2+)</name>
        <dbReference type="ChEBI" id="CHEBI:29105"/>
    </ligand>
</feature>
<dbReference type="NCBIfam" id="TIGR02420">
    <property type="entry name" value="dksA"/>
    <property type="match status" value="1"/>
</dbReference>
<sequence length="158" mass="18388">MLSRRKNMQKEQNRKLSSLSILTIAGVGPYQEKPGEKYMNKAQLLHFKLILEAWRSQLLYEVDRTVSCIQDEASNFPDPIDRAAQEEEFSLTLRNRDRERRLIKKIEKTFKRMAEEDFGFCECCGVEIGIRRLEARPTASLCIDCKTLAEIREKQMAG</sequence>